<evidence type="ECO:0000313" key="7">
    <source>
        <dbReference type="EMBL" id="HIV03928.1"/>
    </source>
</evidence>
<reference evidence="7" key="1">
    <citation type="submission" date="2020-10" db="EMBL/GenBank/DDBJ databases">
        <authorList>
            <person name="Gilroy R."/>
        </authorList>
    </citation>
    <scope>NUCLEOTIDE SEQUENCE</scope>
    <source>
        <strain evidence="7">10669</strain>
    </source>
</reference>
<feature type="binding site" description="in other chain" evidence="5">
    <location>
        <begin position="112"/>
        <end position="113"/>
    </location>
    <ligand>
        <name>pyridoxal 5'-phosphate</name>
        <dbReference type="ChEBI" id="CHEBI:597326"/>
        <note>ligand shared between dimeric partners</note>
    </ligand>
</feature>
<feature type="domain" description="Aminotransferase class I/classII large" evidence="6">
    <location>
        <begin position="44"/>
        <end position="387"/>
    </location>
</feature>
<accession>A0A9D1NIV8</accession>
<dbReference type="InterPro" id="IPR050087">
    <property type="entry name" value="AON_synthase_class-II"/>
</dbReference>
<comment type="caution">
    <text evidence="7">The sequence shown here is derived from an EMBL/GenBank/DDBJ whole genome shotgun (WGS) entry which is preliminary data.</text>
</comment>
<dbReference type="InterPro" id="IPR015421">
    <property type="entry name" value="PyrdxlP-dep_Trfase_major"/>
</dbReference>
<feature type="modified residue" description="N6-(pyridoxal phosphate)lysine" evidence="5">
    <location>
        <position position="245"/>
    </location>
</feature>
<dbReference type="Gene3D" id="3.40.640.10">
    <property type="entry name" value="Type I PLP-dependent aspartate aminotransferase-like (Major domain)"/>
    <property type="match status" value="1"/>
</dbReference>
<proteinExistence type="inferred from homology"/>
<evidence type="ECO:0000256" key="2">
    <source>
        <dbReference type="ARBA" id="ARBA00022679"/>
    </source>
</evidence>
<dbReference type="EC" id="2.3.1.29" evidence="5"/>
<comment type="function">
    <text evidence="5">Catalyzes the cleavage of 2-amino-3-ketobutyrate to glycine and acetyl-CoA.</text>
</comment>
<reference evidence="7" key="2">
    <citation type="journal article" date="2021" name="PeerJ">
        <title>Extensive microbial diversity within the chicken gut microbiome revealed by metagenomics and culture.</title>
        <authorList>
            <person name="Gilroy R."/>
            <person name="Ravi A."/>
            <person name="Getino M."/>
            <person name="Pursley I."/>
            <person name="Horton D.L."/>
            <person name="Alikhan N.F."/>
            <person name="Baker D."/>
            <person name="Gharbi K."/>
            <person name="Hall N."/>
            <person name="Watson M."/>
            <person name="Adriaenssens E.M."/>
            <person name="Foster-Nyarko E."/>
            <person name="Jarju S."/>
            <person name="Secka A."/>
            <person name="Antonio M."/>
            <person name="Oren A."/>
            <person name="Chaudhuri R.R."/>
            <person name="La Ragione R."/>
            <person name="Hildebrand F."/>
            <person name="Pallen M.J."/>
        </authorList>
    </citation>
    <scope>NUCLEOTIDE SEQUENCE</scope>
    <source>
        <strain evidence="7">10669</strain>
    </source>
</reference>
<feature type="binding site" description="in other chain" evidence="5">
    <location>
        <begin position="242"/>
        <end position="245"/>
    </location>
    <ligand>
        <name>pyridoxal 5'-phosphate</name>
        <dbReference type="ChEBI" id="CHEBI:597326"/>
        <note>ligand shared between dimeric partners</note>
    </ligand>
</feature>
<dbReference type="InterPro" id="IPR001917">
    <property type="entry name" value="Aminotrans_II_pyridoxalP_BS"/>
</dbReference>
<dbReference type="NCBIfam" id="TIGR01822">
    <property type="entry name" value="2am3keto_CoA"/>
    <property type="match status" value="1"/>
</dbReference>
<dbReference type="GO" id="GO:0030170">
    <property type="term" value="F:pyridoxal phosphate binding"/>
    <property type="evidence" value="ECO:0007669"/>
    <property type="project" value="UniProtKB-UniRule"/>
</dbReference>
<dbReference type="PANTHER" id="PTHR13693:SF102">
    <property type="entry name" value="2-AMINO-3-KETOBUTYRATE COENZYME A LIGASE, MITOCHONDRIAL"/>
    <property type="match status" value="1"/>
</dbReference>
<evidence type="ECO:0000313" key="8">
    <source>
        <dbReference type="Proteomes" id="UP000886812"/>
    </source>
</evidence>
<keyword evidence="3 5" id="KW-0663">Pyridoxal phosphate</keyword>
<dbReference type="PANTHER" id="PTHR13693">
    <property type="entry name" value="CLASS II AMINOTRANSFERASE/8-AMINO-7-OXONONANOATE SYNTHASE"/>
    <property type="match status" value="1"/>
</dbReference>
<dbReference type="InterPro" id="IPR004839">
    <property type="entry name" value="Aminotransferase_I/II_large"/>
</dbReference>
<dbReference type="InterPro" id="IPR011282">
    <property type="entry name" value="2am3keto_CoA_ligase"/>
</dbReference>
<dbReference type="Pfam" id="PF00155">
    <property type="entry name" value="Aminotran_1_2"/>
    <property type="match status" value="1"/>
</dbReference>
<sequence>MAYKKYLETAKARLAEIREAGLYKDERVIASPQAAHIRLEDGREVINMCANNYLGLADNPEVIKAAHEALDKYGFGCASVRFICGTQTIHKQLEAAISKFLKTEDTILYGACFDANGGLFECLLKEGDAIISDELNHASIIDGVRLCKATRYRYKNNDMADLEAKLQEARAAGAKNIMIFTDGSFSMDGVIANLKGICDLADKYDALVGFDECHSTGCLGATGRGTHEYWGVMDRVDVITGTLGKGISGGSGGFTSGKKEIIELLRQQSRPYLFSNSIAPAIVGGALKALELLENDPSFVRRIQENTKFWREGLTKAGFDVVPGTHPVTPVMLGDARLAQEYSRRLLEKGIYAIGFFYPVVPKGKARIRTQITAGHTREDLEKALAAFIEVKKELEAEGVK</sequence>
<evidence type="ECO:0000259" key="6">
    <source>
        <dbReference type="Pfam" id="PF00155"/>
    </source>
</evidence>
<dbReference type="FunFam" id="3.40.640.10:FF:000006">
    <property type="entry name" value="5-aminolevulinate synthase, mitochondrial"/>
    <property type="match status" value="1"/>
</dbReference>
<dbReference type="HAMAP" id="MF_00985">
    <property type="entry name" value="2am3keto_CoA_ligase"/>
    <property type="match status" value="1"/>
</dbReference>
<evidence type="ECO:0000256" key="1">
    <source>
        <dbReference type="ARBA" id="ARBA00008392"/>
    </source>
</evidence>
<dbReference type="PROSITE" id="PS00599">
    <property type="entry name" value="AA_TRANSFER_CLASS_2"/>
    <property type="match status" value="1"/>
</dbReference>
<name>A0A9D1NIV8_9BACT</name>
<comment type="pathway">
    <text evidence="5">Amino-acid degradation; L-threonine degradation via oxydo-reductase pathway; glycine from L-threonine: step 2/2.</text>
</comment>
<feature type="binding site" evidence="5">
    <location>
        <position position="369"/>
    </location>
    <ligand>
        <name>substrate</name>
    </ligand>
</feature>
<dbReference type="Proteomes" id="UP000886812">
    <property type="component" value="Unassembled WGS sequence"/>
</dbReference>
<evidence type="ECO:0000256" key="4">
    <source>
        <dbReference type="ARBA" id="ARBA00023315"/>
    </source>
</evidence>
<dbReference type="GO" id="GO:0008890">
    <property type="term" value="F:glycine C-acetyltransferase activity"/>
    <property type="evidence" value="ECO:0007669"/>
    <property type="project" value="UniProtKB-UniRule"/>
</dbReference>
<keyword evidence="4 5" id="KW-0012">Acyltransferase</keyword>
<feature type="binding site" evidence="5">
    <location>
        <position position="137"/>
    </location>
    <ligand>
        <name>substrate</name>
    </ligand>
</feature>
<evidence type="ECO:0000256" key="3">
    <source>
        <dbReference type="ARBA" id="ARBA00022898"/>
    </source>
</evidence>
<dbReference type="CDD" id="cd06454">
    <property type="entry name" value="KBL_like"/>
    <property type="match status" value="1"/>
</dbReference>
<dbReference type="EMBL" id="DVOG01000056">
    <property type="protein sequence ID" value="HIV03928.1"/>
    <property type="molecule type" value="Genomic_DNA"/>
</dbReference>
<comment type="caution">
    <text evidence="5">Lacks conserved residue(s) required for the propagation of feature annotation.</text>
</comment>
<dbReference type="InterPro" id="IPR015422">
    <property type="entry name" value="PyrdxlP-dep_Trfase_small"/>
</dbReference>
<dbReference type="GO" id="GO:0019518">
    <property type="term" value="P:L-threonine catabolic process to glycine"/>
    <property type="evidence" value="ECO:0007669"/>
    <property type="project" value="UniProtKB-UniRule"/>
</dbReference>
<comment type="similarity">
    <text evidence="1 5">Belongs to the class-II pyridoxal-phosphate-dependent aminotransferase family.</text>
</comment>
<comment type="catalytic activity">
    <reaction evidence="5">
        <text>glycine + acetyl-CoA = (2S)-2-amino-3-oxobutanoate + CoA</text>
        <dbReference type="Rhea" id="RHEA:20736"/>
        <dbReference type="ChEBI" id="CHEBI:57287"/>
        <dbReference type="ChEBI" id="CHEBI:57288"/>
        <dbReference type="ChEBI" id="CHEBI:57305"/>
        <dbReference type="ChEBI" id="CHEBI:78948"/>
        <dbReference type="EC" id="2.3.1.29"/>
    </reaction>
</comment>
<keyword evidence="2 5" id="KW-0808">Transferase</keyword>
<dbReference type="Gene3D" id="3.90.1150.10">
    <property type="entry name" value="Aspartate Aminotransferase, domain 1"/>
    <property type="match status" value="1"/>
</dbReference>
<feature type="binding site" description="in other chain" evidence="5">
    <location>
        <position position="186"/>
    </location>
    <ligand>
        <name>pyridoxal 5'-phosphate</name>
        <dbReference type="ChEBI" id="CHEBI:597326"/>
        <note>ligand shared between dimeric partners</note>
    </ligand>
</feature>
<organism evidence="7 8">
    <name type="scientific">Candidatus Spyradosoma merdigallinarum</name>
    <dbReference type="NCBI Taxonomy" id="2840950"/>
    <lineage>
        <taxon>Bacteria</taxon>
        <taxon>Pseudomonadati</taxon>
        <taxon>Verrucomicrobiota</taxon>
        <taxon>Opitutia</taxon>
        <taxon>Opitutia incertae sedis</taxon>
        <taxon>Candidatus Spyradosoma</taxon>
    </lineage>
</organism>
<dbReference type="AlphaFoldDB" id="A0A9D1NIV8"/>
<dbReference type="InterPro" id="IPR015424">
    <property type="entry name" value="PyrdxlP-dep_Trfase"/>
</dbReference>
<dbReference type="NCBIfam" id="NF005394">
    <property type="entry name" value="PRK06939.1"/>
    <property type="match status" value="1"/>
</dbReference>
<dbReference type="SUPFAM" id="SSF53383">
    <property type="entry name" value="PLP-dependent transferases"/>
    <property type="match status" value="1"/>
</dbReference>
<feature type="binding site" evidence="5">
    <location>
        <begin position="275"/>
        <end position="276"/>
    </location>
    <ligand>
        <name>pyridoxal 5'-phosphate</name>
        <dbReference type="ChEBI" id="CHEBI:597326"/>
        <note>ligand shared between dimeric partners</note>
    </ligand>
</feature>
<gene>
    <name evidence="5 7" type="primary">kbl</name>
    <name evidence="7" type="ORF">IAC75_02120</name>
</gene>
<comment type="subunit">
    <text evidence="5">Homodimer.</text>
</comment>
<protein>
    <recommendedName>
        <fullName evidence="5">2-amino-3-ketobutyrate coenzyme A ligase</fullName>
        <shortName evidence="5">AKB ligase</shortName>
        <ecNumber evidence="5">2.3.1.29</ecNumber>
    </recommendedName>
    <alternativeName>
        <fullName evidence="5">Glycine acetyltransferase</fullName>
    </alternativeName>
</protein>
<comment type="cofactor">
    <cofactor evidence="5">
        <name>pyridoxal 5'-phosphate</name>
        <dbReference type="ChEBI" id="CHEBI:597326"/>
    </cofactor>
    <text evidence="5">Binds 1 pyridoxal phosphate per subunit.</text>
</comment>
<evidence type="ECO:0000256" key="5">
    <source>
        <dbReference type="HAMAP-Rule" id="MF_00985"/>
    </source>
</evidence>